<comment type="caution">
    <text evidence="1">The sequence shown here is derived from an EMBL/GenBank/DDBJ whole genome shotgun (WGS) entry which is preliminary data.</text>
</comment>
<sequence>MNLLKPLIMSMMIVCMVTLMGCSKEAPKTEEIPYVMVTQ</sequence>
<dbReference type="Proteomes" id="UP000280073">
    <property type="component" value="Unassembled WGS sequence"/>
</dbReference>
<dbReference type="PROSITE" id="PS51257">
    <property type="entry name" value="PROKAR_LIPOPROTEIN"/>
    <property type="match status" value="1"/>
</dbReference>
<reference evidence="1 2" key="1">
    <citation type="submission" date="2018-10" db="EMBL/GenBank/DDBJ databases">
        <title>GWAS and RNA-Seq identify cryptic mechanisms of antimicrobial resistance in Acinetobacter baumannii.</title>
        <authorList>
            <person name="Sahl J.W."/>
        </authorList>
    </citation>
    <scope>NUCLEOTIDE SEQUENCE [LARGE SCALE GENOMIC DNA]</scope>
    <source>
        <strain evidence="1 2">TG28175</strain>
    </source>
</reference>
<evidence type="ECO:0000313" key="2">
    <source>
        <dbReference type="Proteomes" id="UP000280073"/>
    </source>
</evidence>
<accession>A0A3R9TGU5</accession>
<protein>
    <submittedName>
        <fullName evidence="1">Efflux RND transporter periplasmic adaptor subunit</fullName>
    </submittedName>
</protein>
<dbReference type="AlphaFoldDB" id="A0A3R9TGU5"/>
<dbReference type="EMBL" id="RFDI01001853">
    <property type="protein sequence ID" value="RSR34391.1"/>
    <property type="molecule type" value="Genomic_DNA"/>
</dbReference>
<gene>
    <name evidence="1" type="ORF">EA686_24240</name>
</gene>
<organism evidence="1 2">
    <name type="scientific">Acinetobacter baumannii</name>
    <dbReference type="NCBI Taxonomy" id="470"/>
    <lineage>
        <taxon>Bacteria</taxon>
        <taxon>Pseudomonadati</taxon>
        <taxon>Pseudomonadota</taxon>
        <taxon>Gammaproteobacteria</taxon>
        <taxon>Moraxellales</taxon>
        <taxon>Moraxellaceae</taxon>
        <taxon>Acinetobacter</taxon>
        <taxon>Acinetobacter calcoaceticus/baumannii complex</taxon>
    </lineage>
</organism>
<evidence type="ECO:0000313" key="1">
    <source>
        <dbReference type="EMBL" id="RSR34391.1"/>
    </source>
</evidence>
<feature type="non-terminal residue" evidence="1">
    <location>
        <position position="39"/>
    </location>
</feature>
<proteinExistence type="predicted"/>
<name>A0A3R9TGU5_ACIBA</name>